<feature type="domain" description="Fibronectin type-III" evidence="5">
    <location>
        <begin position="253"/>
        <end position="355"/>
    </location>
</feature>
<evidence type="ECO:0000313" key="7">
    <source>
        <dbReference type="RefSeq" id="XP_013785359.1"/>
    </source>
</evidence>
<feature type="region of interest" description="Disordered" evidence="1">
    <location>
        <begin position="1068"/>
        <end position="1096"/>
    </location>
</feature>
<dbReference type="CDD" id="cd00063">
    <property type="entry name" value="FN3"/>
    <property type="match status" value="6"/>
</dbReference>
<dbReference type="InterPro" id="IPR007110">
    <property type="entry name" value="Ig-like_dom"/>
</dbReference>
<dbReference type="SMART" id="SM00060">
    <property type="entry name" value="FN3"/>
    <property type="match status" value="6"/>
</dbReference>
<feature type="domain" description="Fibronectin type-III" evidence="5">
    <location>
        <begin position="364"/>
        <end position="464"/>
    </location>
</feature>
<dbReference type="Proteomes" id="UP000694941">
    <property type="component" value="Unplaced"/>
</dbReference>
<dbReference type="Gene3D" id="2.60.40.10">
    <property type="entry name" value="Immunoglobulins"/>
    <property type="match status" value="7"/>
</dbReference>
<evidence type="ECO:0000313" key="8">
    <source>
        <dbReference type="RefSeq" id="XP_022253638.1"/>
    </source>
</evidence>
<organism evidence="6 7">
    <name type="scientific">Limulus polyphemus</name>
    <name type="common">Atlantic horseshoe crab</name>
    <dbReference type="NCBI Taxonomy" id="6850"/>
    <lineage>
        <taxon>Eukaryota</taxon>
        <taxon>Metazoa</taxon>
        <taxon>Ecdysozoa</taxon>
        <taxon>Arthropoda</taxon>
        <taxon>Chelicerata</taxon>
        <taxon>Merostomata</taxon>
        <taxon>Xiphosura</taxon>
        <taxon>Limulidae</taxon>
        <taxon>Limulus</taxon>
    </lineage>
</organism>
<feature type="region of interest" description="Disordered" evidence="1">
    <location>
        <begin position="990"/>
        <end position="1014"/>
    </location>
</feature>
<keyword evidence="3" id="KW-0732">Signal</keyword>
<dbReference type="InterPro" id="IPR003961">
    <property type="entry name" value="FN3_dom"/>
</dbReference>
<dbReference type="Pfam" id="PF00041">
    <property type="entry name" value="fn3"/>
    <property type="match status" value="3"/>
</dbReference>
<feature type="compositionally biased region" description="Basic and acidic residues" evidence="1">
    <location>
        <begin position="1068"/>
        <end position="1077"/>
    </location>
</feature>
<proteinExistence type="predicted"/>
<evidence type="ECO:0000313" key="6">
    <source>
        <dbReference type="Proteomes" id="UP000694941"/>
    </source>
</evidence>
<feature type="domain" description="Fibronectin type-III" evidence="5">
    <location>
        <begin position="766"/>
        <end position="871"/>
    </location>
</feature>
<feature type="compositionally biased region" description="Polar residues" evidence="1">
    <location>
        <begin position="1078"/>
        <end position="1095"/>
    </location>
</feature>
<feature type="region of interest" description="Disordered" evidence="1">
    <location>
        <begin position="1491"/>
        <end position="1511"/>
    </location>
</feature>
<feature type="domain" description="Ig-like" evidence="4">
    <location>
        <begin position="35"/>
        <end position="133"/>
    </location>
</feature>
<dbReference type="PANTHER" id="PTHR46957">
    <property type="entry name" value="CYTOKINE RECEPTOR"/>
    <property type="match status" value="1"/>
</dbReference>
<feature type="compositionally biased region" description="Low complexity" evidence="1">
    <location>
        <begin position="999"/>
        <end position="1014"/>
    </location>
</feature>
<keyword evidence="2" id="KW-0812">Transmembrane</keyword>
<feature type="compositionally biased region" description="Polar residues" evidence="1">
    <location>
        <begin position="1491"/>
        <end position="1500"/>
    </location>
</feature>
<dbReference type="InterPro" id="IPR050713">
    <property type="entry name" value="RTP_Phos/Ushers"/>
</dbReference>
<feature type="transmembrane region" description="Helical" evidence="2">
    <location>
        <begin position="876"/>
        <end position="901"/>
    </location>
</feature>
<feature type="chain" id="PRO_5045022034" evidence="3">
    <location>
        <begin position="29"/>
        <end position="1519"/>
    </location>
</feature>
<dbReference type="PROSITE" id="PS50835">
    <property type="entry name" value="IG_LIKE"/>
    <property type="match status" value="1"/>
</dbReference>
<feature type="signal peptide" evidence="3">
    <location>
        <begin position="1"/>
        <end position="28"/>
    </location>
</feature>
<dbReference type="SUPFAM" id="SSF48726">
    <property type="entry name" value="Immunoglobulin"/>
    <property type="match status" value="1"/>
</dbReference>
<dbReference type="InterPro" id="IPR036116">
    <property type="entry name" value="FN3_sf"/>
</dbReference>
<feature type="domain" description="Fibronectin type-III" evidence="5">
    <location>
        <begin position="671"/>
        <end position="762"/>
    </location>
</feature>
<evidence type="ECO:0000256" key="2">
    <source>
        <dbReference type="SAM" id="Phobius"/>
    </source>
</evidence>
<dbReference type="InterPro" id="IPR036179">
    <property type="entry name" value="Ig-like_dom_sf"/>
</dbReference>
<keyword evidence="6" id="KW-1185">Reference proteome</keyword>
<accession>A0ABM1BN53</accession>
<keyword evidence="2" id="KW-0472">Membrane</keyword>
<dbReference type="SUPFAM" id="SSF49265">
    <property type="entry name" value="Fibronectin type III"/>
    <property type="match status" value="3"/>
</dbReference>
<evidence type="ECO:0000259" key="5">
    <source>
        <dbReference type="PROSITE" id="PS50853"/>
    </source>
</evidence>
<reference evidence="7 8" key="1">
    <citation type="submission" date="2025-05" db="UniProtKB">
        <authorList>
            <consortium name="RefSeq"/>
        </authorList>
    </citation>
    <scope>IDENTIFICATION</scope>
    <source>
        <tissue evidence="7 8">Muscle</tissue>
    </source>
</reference>
<feature type="domain" description="Fibronectin type-III" evidence="5">
    <location>
        <begin position="566"/>
        <end position="667"/>
    </location>
</feature>
<evidence type="ECO:0000256" key="3">
    <source>
        <dbReference type="SAM" id="SignalP"/>
    </source>
</evidence>
<dbReference type="GeneID" id="106469414"/>
<name>A0ABM1BN53_LIMPO</name>
<sequence>MKNRIWCSWTSIVPQLCIVLKMVDLATACWGNTAPNLGNLTSDYSIEVGSTVDLNCTLHQHQIFLKSRDHQNETYFVNSTHLEFRFNSTTIPREYVHIVNPLTAQLRIPNASIAYSGKYYCNLKLPEMKKDITVCLSIIFVGYKPRAVDQNKFSCLSKNFENLTCCWIPPYNPVRTTYTLESDVRIGNYLVGSKSCPNNTGVNDTCCQWRLDTNPPYHRTKKELVFKLTGRNHLGNITQNIIVDHYKFVIPNKPWGLQATGETQKSIKLNWLSPKDFDIWNFEPGLVYELRYKSRSNNNQMWKMINVGKGSQTYNLTGLIPNTVYELSVRCRSAKADGEEMWSQPAVIVARTNPDVPYFVPNITKGSFEIKKLSTSRSITLYWKPVPPEHYNGQDFHYVITYKPVFNTIWKREVLEQNVEVTGFKHTFTDMDLNTVYYFKFQSANREGLSSSMVDITVDKTKNLPIAPVEVTAMSYGNGTYQVNWDYPERERSVITRFTIYWCPSLQPHPFLCRHPIKWRIVPASSTYVNIQLSDDINYQFAVSADSTENSSGMKRMSCIVPYEKALDKVQDVYVYKIFQGLQVEWRLACSAQKKVVTQYQVEYCKVKNRLQACINSQSLTTYNQDTTKMNITNLEPFTLYRVTVQVLSKAGISSLSDPKYERTLAGAPSVPQEVKVVDVNSSAIHLTWKTPAKPNGIIMNYVVHYRNFSQEVIASHDKESYSLVLGNNIESYTNYSVAVQACVDKHCSSPSSAVYGMTWIDAPGMMEDPHVEVINSTNVRVRWSPPEHPNGPIDFYLLVMKWQEEANGTQSKFFNISGSKTSIIIPLNCPLKMDSSIVNFTIQAGNIRNNTNLLGPSSSPTRTKMCFPEGLQVPMIVGAVVGGTLGLILLVIVLCALVRWMKKKINLMKQTKVQLPNGLDAPNTEPFIVYGEFKKHIDKKNSTGHLKVPIDSLDLYLSNNNNAFGERQGSEISRFSNSSTDELIQRKIRCTSYGRNPSGDSSGYSSAGGHDSISSSLTAHTQLSSECHAEPELTGSITSDAVFMDCHLGTDNFLAHSQGKVGLPKVEELQDTEESHSGITSEETTNVPSSQPQHPYSCFSIRGQTEDGYISFLGHRNNTPVMTRNLSNSEPSVFDIDDEQTNEVTNPLVAVLPYSRFGLAKSLGSTFDFSILQPEDQIENVTPSTGYSKFGVIHVLGNPLKQTCSLKVDENNVRVGMALITPDPDLEPKQVSLNKMPTKGYVLAKPVPVSDELFTMKSTQNPTQSVLPFREAYSKLGLPTRVPKSRGYISLPNALRMFSTSTESGENQGYSKFGIEPNLDHIDSLGRTRQESQLSYSHTTNPENNVACENTDVTGSDAAFREESEWNKTEERLVDSQGAHGIDKSQSSHYPEELVANYTRPVLYRTISEPSKEKIINTEEEEEESTDVDSYVPMKQSGKKDCGVGNGSYVPQNFPFSLPHEMPQKKSIMFKNKNESNGYVRWNDIIGGSTNFQQSSQTHGDVGKGQEQEPKHCAYTCV</sequence>
<dbReference type="RefSeq" id="XP_022253638.1">
    <property type="nucleotide sequence ID" value="XM_022397930.1"/>
</dbReference>
<dbReference type="InterPro" id="IPR013783">
    <property type="entry name" value="Ig-like_fold"/>
</dbReference>
<gene>
    <name evidence="7 8" type="primary">LOC106469414</name>
</gene>
<evidence type="ECO:0000256" key="1">
    <source>
        <dbReference type="SAM" id="MobiDB-lite"/>
    </source>
</evidence>
<evidence type="ECO:0000259" key="4">
    <source>
        <dbReference type="PROSITE" id="PS50835"/>
    </source>
</evidence>
<feature type="compositionally biased region" description="Basic and acidic residues" evidence="1">
    <location>
        <begin position="1502"/>
        <end position="1511"/>
    </location>
</feature>
<dbReference type="RefSeq" id="XP_013785359.1">
    <property type="nucleotide sequence ID" value="XM_013929905.2"/>
</dbReference>
<dbReference type="PROSITE" id="PS50853">
    <property type="entry name" value="FN3"/>
    <property type="match status" value="6"/>
</dbReference>
<feature type="domain" description="Fibronectin type-III" evidence="5">
    <location>
        <begin position="465"/>
        <end position="565"/>
    </location>
</feature>
<dbReference type="PANTHER" id="PTHR46957:SF3">
    <property type="entry name" value="CYTOKINE RECEPTOR"/>
    <property type="match status" value="1"/>
</dbReference>
<dbReference type="SMART" id="SM00409">
    <property type="entry name" value="IG"/>
    <property type="match status" value="1"/>
</dbReference>
<keyword evidence="2" id="KW-1133">Transmembrane helix</keyword>
<dbReference type="InterPro" id="IPR003599">
    <property type="entry name" value="Ig_sub"/>
</dbReference>
<protein>
    <submittedName>
        <fullName evidence="7 8">Uncharacterized protein LOC106469414</fullName>
    </submittedName>
</protein>